<reference evidence="1" key="1">
    <citation type="journal article" date="2020" name="mSystems">
        <title>Genome- and Community-Level Interaction Insights into Carbon Utilization and Element Cycling Functions of Hydrothermarchaeota in Hydrothermal Sediment.</title>
        <authorList>
            <person name="Zhou Z."/>
            <person name="Liu Y."/>
            <person name="Xu W."/>
            <person name="Pan J."/>
            <person name="Luo Z.H."/>
            <person name="Li M."/>
        </authorList>
    </citation>
    <scope>NUCLEOTIDE SEQUENCE [LARGE SCALE GENOMIC DNA]</scope>
    <source>
        <strain evidence="1">SpSt-413</strain>
    </source>
</reference>
<organism evidence="1">
    <name type="scientific">Fundidesulfovibrio putealis</name>
    <dbReference type="NCBI Taxonomy" id="270496"/>
    <lineage>
        <taxon>Bacteria</taxon>
        <taxon>Pseudomonadati</taxon>
        <taxon>Thermodesulfobacteriota</taxon>
        <taxon>Desulfovibrionia</taxon>
        <taxon>Desulfovibrionales</taxon>
        <taxon>Desulfovibrionaceae</taxon>
        <taxon>Fundidesulfovibrio</taxon>
    </lineage>
</organism>
<name>A0A7C3W945_9BACT</name>
<sequence>MTAIRFDCTRCGKCCRASIPLGLAEALNYDDRFLLALVISMETWYLGDFSRNRPAVPITQDELITALAFRKDKLATDQSRDTVFQVGRVRSTGERVVTFLTAGACGIGDFETGAAKCPALGQDDLCSIYASRPLGCRVFPLDPLYPEMLQSVPLNALKDRLPCDFSDKAPPILEDGRLVRDGDRALLEERQEAIRRDSLFLPYYGVASKLFSPMPSLSEVLLATKGNGRLDLPFVPVLAFLAATGHVSPERAELCLERQLDLARSAVASALARMDKAERPRTNVLKNCVALMEKYRGRIAQLADGTESAAG</sequence>
<dbReference type="AlphaFoldDB" id="A0A7C3W945"/>
<proteinExistence type="predicted"/>
<dbReference type="EMBL" id="DSRP01000058">
    <property type="protein sequence ID" value="HGG91479.1"/>
    <property type="molecule type" value="Genomic_DNA"/>
</dbReference>
<gene>
    <name evidence="1" type="ORF">ENR59_00815</name>
</gene>
<evidence type="ECO:0000313" key="1">
    <source>
        <dbReference type="EMBL" id="HGG91479.1"/>
    </source>
</evidence>
<accession>A0A7C3W945</accession>
<protein>
    <submittedName>
        <fullName evidence="1">YkgJ family cysteine cluster protein</fullName>
    </submittedName>
</protein>
<comment type="caution">
    <text evidence="1">The sequence shown here is derived from an EMBL/GenBank/DDBJ whole genome shotgun (WGS) entry which is preliminary data.</text>
</comment>